<name>A0ACB9G6Z6_CICIN</name>
<reference evidence="2" key="1">
    <citation type="journal article" date="2022" name="Mol. Ecol. Resour.">
        <title>The genomes of chicory, endive, great burdock and yacon provide insights into Asteraceae palaeo-polyploidization history and plant inulin production.</title>
        <authorList>
            <person name="Fan W."/>
            <person name="Wang S."/>
            <person name="Wang H."/>
            <person name="Wang A."/>
            <person name="Jiang F."/>
            <person name="Liu H."/>
            <person name="Zhao H."/>
            <person name="Xu D."/>
            <person name="Zhang Y."/>
        </authorList>
    </citation>
    <scope>NUCLEOTIDE SEQUENCE [LARGE SCALE GENOMIC DNA]</scope>
    <source>
        <strain evidence="2">cv. Punajuju</strain>
    </source>
</reference>
<gene>
    <name evidence="1" type="ORF">L2E82_08376</name>
</gene>
<evidence type="ECO:0000313" key="1">
    <source>
        <dbReference type="EMBL" id="KAI3778978.1"/>
    </source>
</evidence>
<comment type="caution">
    <text evidence="1">The sequence shown here is derived from an EMBL/GenBank/DDBJ whole genome shotgun (WGS) entry which is preliminary data.</text>
</comment>
<dbReference type="Proteomes" id="UP001055811">
    <property type="component" value="Linkage Group LG02"/>
</dbReference>
<organism evidence="1 2">
    <name type="scientific">Cichorium intybus</name>
    <name type="common">Chicory</name>
    <dbReference type="NCBI Taxonomy" id="13427"/>
    <lineage>
        <taxon>Eukaryota</taxon>
        <taxon>Viridiplantae</taxon>
        <taxon>Streptophyta</taxon>
        <taxon>Embryophyta</taxon>
        <taxon>Tracheophyta</taxon>
        <taxon>Spermatophyta</taxon>
        <taxon>Magnoliopsida</taxon>
        <taxon>eudicotyledons</taxon>
        <taxon>Gunneridae</taxon>
        <taxon>Pentapetalae</taxon>
        <taxon>asterids</taxon>
        <taxon>campanulids</taxon>
        <taxon>Asterales</taxon>
        <taxon>Asteraceae</taxon>
        <taxon>Cichorioideae</taxon>
        <taxon>Cichorieae</taxon>
        <taxon>Cichoriinae</taxon>
        <taxon>Cichorium</taxon>
    </lineage>
</organism>
<sequence>MAVDVCSVSEVSISPRISFSHDLDDPSSEINSIQSDPNRSDQFLLSPSFNFTFCTTSNLTPADELFSNGKILPTQIRKPKNNHLPLPKSEISPSIADTQKKRLKEFIFHNEEQDKSTSTSTSRSFWQFRRSTSLNCDNGKGPKGLLRSLSIKSLSRSNSTGSALNPKRNAGSKVMEKSKEPVSLRRCSSVTQPSVSSAHMYYSYQNSNGSRNSKGGIRIIPVLNIPPAYNISKGTMNFFGFGSLLCNGKSKKKTKS</sequence>
<proteinExistence type="predicted"/>
<keyword evidence="2" id="KW-1185">Reference proteome</keyword>
<protein>
    <submittedName>
        <fullName evidence="1">Uncharacterized protein</fullName>
    </submittedName>
</protein>
<accession>A0ACB9G6Z6</accession>
<reference evidence="1 2" key="2">
    <citation type="journal article" date="2022" name="Mol. Ecol. Resour.">
        <title>The genomes of chicory, endive, great burdock and yacon provide insights into Asteraceae paleo-polyploidization history and plant inulin production.</title>
        <authorList>
            <person name="Fan W."/>
            <person name="Wang S."/>
            <person name="Wang H."/>
            <person name="Wang A."/>
            <person name="Jiang F."/>
            <person name="Liu H."/>
            <person name="Zhao H."/>
            <person name="Xu D."/>
            <person name="Zhang Y."/>
        </authorList>
    </citation>
    <scope>NUCLEOTIDE SEQUENCE [LARGE SCALE GENOMIC DNA]</scope>
    <source>
        <strain evidence="2">cv. Punajuju</strain>
        <tissue evidence="1">Leaves</tissue>
    </source>
</reference>
<evidence type="ECO:0000313" key="2">
    <source>
        <dbReference type="Proteomes" id="UP001055811"/>
    </source>
</evidence>
<dbReference type="EMBL" id="CM042010">
    <property type="protein sequence ID" value="KAI3778978.1"/>
    <property type="molecule type" value="Genomic_DNA"/>
</dbReference>